<dbReference type="Proteomes" id="UP000464658">
    <property type="component" value="Chromosome"/>
</dbReference>
<name>A0A5S9M9L3_BACIA</name>
<reference evidence="4 5" key="1">
    <citation type="submission" date="2019-12" db="EMBL/GenBank/DDBJ databases">
        <title>Full genome sequence of a Bacillus safensis strain isolated from commercially available natto in Indonesia.</title>
        <authorList>
            <person name="Yoshida M."/>
            <person name="Uomi M."/>
            <person name="Waturangi D."/>
            <person name="Ekaputri J.J."/>
            <person name="Setiamarga D.H.E."/>
        </authorList>
    </citation>
    <scope>NUCLEOTIDE SEQUENCE [LARGE SCALE GENOMIC DNA]</scope>
    <source>
        <strain evidence="4 5">IDN1</strain>
    </source>
</reference>
<dbReference type="Pfam" id="PF05524">
    <property type="entry name" value="PEP-utilisers_N"/>
    <property type="match status" value="1"/>
</dbReference>
<dbReference type="AlphaFoldDB" id="A0A5S9M9L3"/>
<comment type="similarity">
    <text evidence="1">Belongs to the PEP-utilizing enzyme family.</text>
</comment>
<dbReference type="InterPro" id="IPR036618">
    <property type="entry name" value="PtsI_HPr-bd_sf"/>
</dbReference>
<accession>A0A5S9M9L3</accession>
<feature type="domain" description="Phosphotransferase system enzyme I N-terminal" evidence="3">
    <location>
        <begin position="3"/>
        <end position="47"/>
    </location>
</feature>
<evidence type="ECO:0000313" key="4">
    <source>
        <dbReference type="EMBL" id="BBP88854.1"/>
    </source>
</evidence>
<evidence type="ECO:0000256" key="2">
    <source>
        <dbReference type="ARBA" id="ARBA00022679"/>
    </source>
</evidence>
<dbReference type="EMBL" id="AP021906">
    <property type="protein sequence ID" value="BBP88854.1"/>
    <property type="molecule type" value="Genomic_DNA"/>
</dbReference>
<dbReference type="SUPFAM" id="SSF47831">
    <property type="entry name" value="Enzyme I of the PEP:sugar phosphotransferase system HPr-binding (sub)domain"/>
    <property type="match status" value="1"/>
</dbReference>
<keyword evidence="2" id="KW-0808">Transferase</keyword>
<dbReference type="InterPro" id="IPR008731">
    <property type="entry name" value="PTS_EIN"/>
</dbReference>
<protein>
    <recommendedName>
        <fullName evidence="3">Phosphotransferase system enzyme I N-terminal domain-containing protein</fullName>
    </recommendedName>
</protein>
<organism evidence="4 5">
    <name type="scientific">Bacillus safensis</name>
    <dbReference type="NCBI Taxonomy" id="561879"/>
    <lineage>
        <taxon>Bacteria</taxon>
        <taxon>Bacillati</taxon>
        <taxon>Bacillota</taxon>
        <taxon>Bacilli</taxon>
        <taxon>Bacillales</taxon>
        <taxon>Bacillaceae</taxon>
        <taxon>Bacillus</taxon>
    </lineage>
</organism>
<evidence type="ECO:0000313" key="5">
    <source>
        <dbReference type="Proteomes" id="UP000464658"/>
    </source>
</evidence>
<dbReference type="GO" id="GO:0009401">
    <property type="term" value="P:phosphoenolpyruvate-dependent sugar phosphotransferase system"/>
    <property type="evidence" value="ECO:0007669"/>
    <property type="project" value="InterPro"/>
</dbReference>
<proteinExistence type="inferred from homology"/>
<evidence type="ECO:0000259" key="3">
    <source>
        <dbReference type="Pfam" id="PF05524"/>
    </source>
</evidence>
<gene>
    <name evidence="4" type="ORF">BsIDN1_24720</name>
</gene>
<evidence type="ECO:0000256" key="1">
    <source>
        <dbReference type="ARBA" id="ARBA00007837"/>
    </source>
</evidence>
<dbReference type="GO" id="GO:0016740">
    <property type="term" value="F:transferase activity"/>
    <property type="evidence" value="ECO:0007669"/>
    <property type="project" value="UniProtKB-KW"/>
</dbReference>
<sequence length="48" mass="5730">MQKAYRLEEPDLTVHQKDINDPETEVKRFEEAIHVSKQELEAIKEHAR</sequence>
<dbReference type="Gene3D" id="1.10.274.10">
    <property type="entry name" value="PtsI, HPr-binding domain"/>
    <property type="match status" value="1"/>
</dbReference>